<dbReference type="AlphaFoldDB" id="A0A914XN12"/>
<keyword evidence="10" id="KW-1185">Reference proteome</keyword>
<feature type="transmembrane region" description="Helical" evidence="8">
    <location>
        <begin position="21"/>
        <end position="41"/>
    </location>
</feature>
<dbReference type="InterPro" id="IPR051697">
    <property type="entry name" value="Patched_domain-protein"/>
</dbReference>
<dbReference type="Pfam" id="PF02460">
    <property type="entry name" value="Patched"/>
    <property type="match status" value="1"/>
</dbReference>
<evidence type="ECO:0000313" key="10">
    <source>
        <dbReference type="Proteomes" id="UP000887566"/>
    </source>
</evidence>
<evidence type="ECO:0000259" key="9">
    <source>
        <dbReference type="PROSITE" id="PS50156"/>
    </source>
</evidence>
<reference evidence="11" key="1">
    <citation type="submission" date="2022-11" db="UniProtKB">
        <authorList>
            <consortium name="WormBaseParasite"/>
        </authorList>
    </citation>
    <scope>IDENTIFICATION</scope>
</reference>
<keyword evidence="5 8" id="KW-0472">Membrane</keyword>
<keyword evidence="4 8" id="KW-1133">Transmembrane helix</keyword>
<dbReference type="GO" id="GO:0030659">
    <property type="term" value="C:cytoplasmic vesicle membrane"/>
    <property type="evidence" value="ECO:0007669"/>
    <property type="project" value="TreeGrafter"/>
</dbReference>
<evidence type="ECO:0000256" key="4">
    <source>
        <dbReference type="ARBA" id="ARBA00022989"/>
    </source>
</evidence>
<keyword evidence="3 8" id="KW-0812">Transmembrane</keyword>
<evidence type="ECO:0000256" key="1">
    <source>
        <dbReference type="ARBA" id="ARBA00004141"/>
    </source>
</evidence>
<dbReference type="WBParaSite" id="PSAMB.scaffold90size81551.g1914.t1">
    <property type="protein sequence ID" value="PSAMB.scaffold90size81551.g1914.t1"/>
    <property type="gene ID" value="PSAMB.scaffold90size81551.g1914"/>
</dbReference>
<protein>
    <submittedName>
        <fullName evidence="11">SSD domain-containing protein</fullName>
    </submittedName>
</protein>
<proteinExistence type="inferred from homology"/>
<dbReference type="GO" id="GO:0005886">
    <property type="term" value="C:plasma membrane"/>
    <property type="evidence" value="ECO:0007669"/>
    <property type="project" value="TreeGrafter"/>
</dbReference>
<feature type="region of interest" description="Disordered" evidence="7">
    <location>
        <begin position="411"/>
        <end position="468"/>
    </location>
</feature>
<dbReference type="PROSITE" id="PS50156">
    <property type="entry name" value="SSD"/>
    <property type="match status" value="1"/>
</dbReference>
<dbReference type="GO" id="GO:0006897">
    <property type="term" value="P:endocytosis"/>
    <property type="evidence" value="ECO:0007669"/>
    <property type="project" value="TreeGrafter"/>
</dbReference>
<evidence type="ECO:0000256" key="5">
    <source>
        <dbReference type="ARBA" id="ARBA00023136"/>
    </source>
</evidence>
<dbReference type="InterPro" id="IPR003392">
    <property type="entry name" value="PTHD_SSD"/>
</dbReference>
<evidence type="ECO:0000256" key="3">
    <source>
        <dbReference type="ARBA" id="ARBA00022692"/>
    </source>
</evidence>
<dbReference type="PANTHER" id="PTHR10796:SF191">
    <property type="entry name" value="SSD DOMAIN-CONTAINING PROTEIN"/>
    <property type="match status" value="1"/>
</dbReference>
<dbReference type="InterPro" id="IPR000731">
    <property type="entry name" value="SSD"/>
</dbReference>
<evidence type="ECO:0000256" key="7">
    <source>
        <dbReference type="SAM" id="MobiDB-lite"/>
    </source>
</evidence>
<feature type="transmembrane region" description="Helical" evidence="8">
    <location>
        <begin position="322"/>
        <end position="344"/>
    </location>
</feature>
<comment type="similarity">
    <text evidence="2">Belongs to the patched family.</text>
</comment>
<feature type="region of interest" description="Disordered" evidence="7">
    <location>
        <begin position="375"/>
        <end position="394"/>
    </location>
</feature>
<feature type="domain" description="SSD" evidence="9">
    <location>
        <begin position="288"/>
        <end position="372"/>
    </location>
</feature>
<evidence type="ECO:0000256" key="2">
    <source>
        <dbReference type="ARBA" id="ARBA00005585"/>
    </source>
</evidence>
<organism evidence="10 11">
    <name type="scientific">Plectus sambesii</name>
    <dbReference type="NCBI Taxonomy" id="2011161"/>
    <lineage>
        <taxon>Eukaryota</taxon>
        <taxon>Metazoa</taxon>
        <taxon>Ecdysozoa</taxon>
        <taxon>Nematoda</taxon>
        <taxon>Chromadorea</taxon>
        <taxon>Plectida</taxon>
        <taxon>Plectina</taxon>
        <taxon>Plectoidea</taxon>
        <taxon>Plectidae</taxon>
        <taxon>Plectus</taxon>
    </lineage>
</organism>
<comment type="subcellular location">
    <subcellularLocation>
        <location evidence="1">Membrane</location>
        <topology evidence="1">Multi-pass membrane protein</topology>
    </subcellularLocation>
</comment>
<keyword evidence="6" id="KW-0325">Glycoprotein</keyword>
<sequence>MSVDRVFHKLFYGWGFVAFRFRLLCFLLPLMLTVSLSFGILNLRAQTNRSPEYVFSPENAPWKHEFAVLASHWPLVEDSFWPGKSYDYRGYIDIVVWGKLIDGRRPNMLSVNYLLELERINQFILKNITVDVMAGNETFKIAYRDLCLSYDWKCFENDHVTMLMPKEYWGDFEGEIGAFASEIAEREVHVTYPIAWRGTEPIYLGSIVGAPSGIDDKGNFNYAKAIRLTYNIREGAVANVSSQWKKKLTRYLTQSPPASEILEFGLSHNDSLSDGLLEVAHDVTPKFSITFILLTYFVTLSSLTTLRRENFKGIDWVRSKPLLGFAGVVTPVLATISAFGLVLFCGATYNDIVDISPFLLICKLLTPTVSIGSVCGGERETSDPNDAKKRPVRFRNRRLNSVGGLASRITLRERHDKAGQKPQTTAHRSPVAQVTDRAVRASPCANGKQPSLIHHPPPSPAGSPVRRPVARRPPARLVLLLRSGHPSAPAVSESFASLQRLSSPTICAELSGATA</sequence>
<dbReference type="GO" id="GO:0018996">
    <property type="term" value="P:molting cycle, collagen and cuticulin-based cuticle"/>
    <property type="evidence" value="ECO:0007669"/>
    <property type="project" value="TreeGrafter"/>
</dbReference>
<evidence type="ECO:0000256" key="8">
    <source>
        <dbReference type="SAM" id="Phobius"/>
    </source>
</evidence>
<dbReference type="Proteomes" id="UP000887566">
    <property type="component" value="Unplaced"/>
</dbReference>
<feature type="compositionally biased region" description="Basic and acidic residues" evidence="7">
    <location>
        <begin position="377"/>
        <end position="389"/>
    </location>
</feature>
<evidence type="ECO:0000313" key="11">
    <source>
        <dbReference type="WBParaSite" id="PSAMB.scaffold90size81551.g1914.t1"/>
    </source>
</evidence>
<name>A0A914XN12_9BILA</name>
<evidence type="ECO:0000256" key="6">
    <source>
        <dbReference type="ARBA" id="ARBA00023180"/>
    </source>
</evidence>
<accession>A0A914XN12</accession>
<dbReference type="PANTHER" id="PTHR10796">
    <property type="entry name" value="PATCHED-RELATED"/>
    <property type="match status" value="1"/>
</dbReference>
<feature type="transmembrane region" description="Helical" evidence="8">
    <location>
        <begin position="287"/>
        <end position="306"/>
    </location>
</feature>